<evidence type="ECO:0000256" key="1">
    <source>
        <dbReference type="ARBA" id="ARBA00004651"/>
    </source>
</evidence>
<proteinExistence type="predicted"/>
<evidence type="ECO:0000313" key="12">
    <source>
        <dbReference type="EMBL" id="MTD16302.1"/>
    </source>
</evidence>
<dbReference type="Pfam" id="PF02653">
    <property type="entry name" value="BPD_transp_2"/>
    <property type="match status" value="1"/>
</dbReference>
<name>A0A7K1FQ74_9ACTN</name>
<evidence type="ECO:0000256" key="6">
    <source>
        <dbReference type="ARBA" id="ARBA00022692"/>
    </source>
</evidence>
<accession>A0A7K1FQ74</accession>
<feature type="transmembrane region" description="Helical" evidence="11">
    <location>
        <begin position="108"/>
        <end position="130"/>
    </location>
</feature>
<feature type="transmembrane region" description="Helical" evidence="11">
    <location>
        <begin position="57"/>
        <end position="77"/>
    </location>
</feature>
<feature type="transmembrane region" description="Helical" evidence="11">
    <location>
        <begin position="136"/>
        <end position="154"/>
    </location>
</feature>
<dbReference type="GO" id="GO:0022857">
    <property type="term" value="F:transmembrane transporter activity"/>
    <property type="evidence" value="ECO:0007669"/>
    <property type="project" value="InterPro"/>
</dbReference>
<comment type="function">
    <text evidence="9">Part of the ABC transporter complex LsrABCD involved in autoinducer 2 (AI-2) import. Probably responsible for the translocation of the substrate across the membrane.</text>
</comment>
<evidence type="ECO:0000256" key="5">
    <source>
        <dbReference type="ARBA" id="ARBA00022519"/>
    </source>
</evidence>
<feature type="transmembrane region" description="Helical" evidence="11">
    <location>
        <begin position="231"/>
        <end position="257"/>
    </location>
</feature>
<dbReference type="RefSeq" id="WP_154770316.1">
    <property type="nucleotide sequence ID" value="NZ_WLYK01000009.1"/>
</dbReference>
<dbReference type="InterPro" id="IPR001851">
    <property type="entry name" value="ABC_transp_permease"/>
</dbReference>
<comment type="caution">
    <text evidence="12">The sequence shown here is derived from an EMBL/GenBank/DDBJ whole genome shotgun (WGS) entry which is preliminary data.</text>
</comment>
<dbReference type="PANTHER" id="PTHR32196:SF29">
    <property type="entry name" value="AUTOINDUCER 2 IMPORT SYSTEM PERMEASE PROTEIN LSRC"/>
    <property type="match status" value="1"/>
</dbReference>
<dbReference type="CDD" id="cd06579">
    <property type="entry name" value="TM_PBP1_transp_AraH_like"/>
    <property type="match status" value="1"/>
</dbReference>
<keyword evidence="4" id="KW-1003">Cell membrane</keyword>
<evidence type="ECO:0000256" key="8">
    <source>
        <dbReference type="ARBA" id="ARBA00023136"/>
    </source>
</evidence>
<keyword evidence="5" id="KW-0997">Cell inner membrane</keyword>
<feature type="transmembrane region" description="Helical" evidence="11">
    <location>
        <begin position="166"/>
        <end position="197"/>
    </location>
</feature>
<sequence length="345" mass="34933">MTAPARSPRPVPEASGPNRGQGLLRVRFLGVAVFLVLLWVVFAVSADNFLTAGNARAILFAAAVLTIAAAGEAMVVLTGNLDLSVGSVMGLSAYVTADISTHVDGGPLLVLVAVAIGAVLGLLNGALVALLQIPSIVATLGTLSVYRGLTYVYADGQQITSNEVPSWFGALAGGSVAGIPNLVLLALLVVIGAAAALRWTVPGRMLYAVGSNSDAARFFGLPSVRVVWSSYIVAGAIAGFAGFLYAAQVGTVTVVLASGWELQVLAAAVIGGVSIWGGSGSIVGVALGAVVLATIQNGLILLGVQAYWQLLIQGAAIVLAVAVDAAITRRAALLSRTRRRVAVTA</sequence>
<comment type="subcellular location">
    <subcellularLocation>
        <location evidence="1">Cell membrane</location>
        <topology evidence="1">Multi-pass membrane protein</topology>
    </subcellularLocation>
</comment>
<keyword evidence="3" id="KW-0813">Transport</keyword>
<evidence type="ECO:0000256" key="7">
    <source>
        <dbReference type="ARBA" id="ARBA00022989"/>
    </source>
</evidence>
<evidence type="ECO:0000313" key="13">
    <source>
        <dbReference type="Proteomes" id="UP000460221"/>
    </source>
</evidence>
<dbReference type="AlphaFoldDB" id="A0A7K1FQ74"/>
<feature type="transmembrane region" description="Helical" evidence="11">
    <location>
        <begin position="264"/>
        <end position="295"/>
    </location>
</feature>
<evidence type="ECO:0000256" key="4">
    <source>
        <dbReference type="ARBA" id="ARBA00022475"/>
    </source>
</evidence>
<dbReference type="GO" id="GO:0005886">
    <property type="term" value="C:plasma membrane"/>
    <property type="evidence" value="ECO:0007669"/>
    <property type="project" value="UniProtKB-SubCell"/>
</dbReference>
<evidence type="ECO:0000256" key="9">
    <source>
        <dbReference type="ARBA" id="ARBA00025439"/>
    </source>
</evidence>
<dbReference type="Proteomes" id="UP000460221">
    <property type="component" value="Unassembled WGS sequence"/>
</dbReference>
<dbReference type="PANTHER" id="PTHR32196">
    <property type="entry name" value="ABC TRANSPORTER PERMEASE PROTEIN YPHD-RELATED-RELATED"/>
    <property type="match status" value="1"/>
</dbReference>
<dbReference type="EMBL" id="WLYK01000009">
    <property type="protein sequence ID" value="MTD16302.1"/>
    <property type="molecule type" value="Genomic_DNA"/>
</dbReference>
<keyword evidence="7 11" id="KW-1133">Transmembrane helix</keyword>
<feature type="transmembrane region" description="Helical" evidence="11">
    <location>
        <begin position="307"/>
        <end position="327"/>
    </location>
</feature>
<evidence type="ECO:0000256" key="3">
    <source>
        <dbReference type="ARBA" id="ARBA00022448"/>
    </source>
</evidence>
<keyword evidence="8 11" id="KW-0472">Membrane</keyword>
<evidence type="ECO:0000256" key="10">
    <source>
        <dbReference type="ARBA" id="ARBA00039382"/>
    </source>
</evidence>
<comment type="subunit">
    <text evidence="2">The complex is composed of two ATP-binding proteins (LsrA), two transmembrane proteins (LsrC and LsrD) and a solute-binding protein (LsrB).</text>
</comment>
<keyword evidence="6 11" id="KW-0812">Transmembrane</keyword>
<reference evidence="12 13" key="1">
    <citation type="submission" date="2019-11" db="EMBL/GenBank/DDBJ databases">
        <authorList>
            <person name="Jiang L.-Q."/>
        </authorList>
    </citation>
    <scope>NUCLEOTIDE SEQUENCE [LARGE SCALE GENOMIC DNA]</scope>
    <source>
        <strain evidence="12 13">YIM 132087</strain>
    </source>
</reference>
<evidence type="ECO:0000256" key="11">
    <source>
        <dbReference type="SAM" id="Phobius"/>
    </source>
</evidence>
<organism evidence="12 13">
    <name type="scientific">Nakamurella alba</name>
    <dbReference type="NCBI Taxonomy" id="2665158"/>
    <lineage>
        <taxon>Bacteria</taxon>
        <taxon>Bacillati</taxon>
        <taxon>Actinomycetota</taxon>
        <taxon>Actinomycetes</taxon>
        <taxon>Nakamurellales</taxon>
        <taxon>Nakamurellaceae</taxon>
        <taxon>Nakamurella</taxon>
    </lineage>
</organism>
<evidence type="ECO:0000256" key="2">
    <source>
        <dbReference type="ARBA" id="ARBA00011262"/>
    </source>
</evidence>
<protein>
    <recommendedName>
        <fullName evidence="10">Autoinducer 2 import system permease protein LsrC</fullName>
    </recommendedName>
</protein>
<keyword evidence="13" id="KW-1185">Reference proteome</keyword>
<gene>
    <name evidence="12" type="ORF">GIS00_20385</name>
</gene>
<feature type="transmembrane region" description="Helical" evidence="11">
    <location>
        <begin position="26"/>
        <end position="45"/>
    </location>
</feature>